<keyword evidence="3" id="KW-0732">Signal</keyword>
<dbReference type="SUPFAM" id="SSF50494">
    <property type="entry name" value="Trypsin-like serine proteases"/>
    <property type="match status" value="1"/>
</dbReference>
<feature type="signal peptide" evidence="3">
    <location>
        <begin position="1"/>
        <end position="19"/>
    </location>
</feature>
<dbReference type="InterPro" id="IPR051201">
    <property type="entry name" value="Chloro_Bact_Ser_Proteases"/>
</dbReference>
<dbReference type="EMBL" id="LCTZ01000002">
    <property type="protein sequence ID" value="KQC31538.1"/>
    <property type="molecule type" value="Genomic_DNA"/>
</dbReference>
<comment type="caution">
    <text evidence="4">The sequence shown here is derived from an EMBL/GenBank/DDBJ whole genome shotgun (WGS) entry which is preliminary data.</text>
</comment>
<keyword evidence="5" id="KW-1185">Reference proteome</keyword>
<dbReference type="Pfam" id="PF13365">
    <property type="entry name" value="Trypsin_2"/>
    <property type="match status" value="1"/>
</dbReference>
<dbReference type="AlphaFoldDB" id="A0A0Q1C2T5"/>
<dbReference type="InterPro" id="IPR036034">
    <property type="entry name" value="PDZ_sf"/>
</dbReference>
<dbReference type="InterPro" id="IPR001940">
    <property type="entry name" value="Peptidase_S1C"/>
</dbReference>
<evidence type="ECO:0000313" key="5">
    <source>
        <dbReference type="Proteomes" id="UP000050827"/>
    </source>
</evidence>
<dbReference type="InterPro" id="IPR009003">
    <property type="entry name" value="Peptidase_S1_PA"/>
</dbReference>
<accession>A0A0Q1C2T5</accession>
<dbReference type="PANTHER" id="PTHR43343:SF3">
    <property type="entry name" value="PROTEASE DO-LIKE 8, CHLOROPLASTIC"/>
    <property type="match status" value="1"/>
</dbReference>
<keyword evidence="1" id="KW-0645">Protease</keyword>
<proteinExistence type="predicted"/>
<dbReference type="Gene3D" id="2.30.42.10">
    <property type="match status" value="1"/>
</dbReference>
<dbReference type="GO" id="GO:0004252">
    <property type="term" value="F:serine-type endopeptidase activity"/>
    <property type="evidence" value="ECO:0007669"/>
    <property type="project" value="InterPro"/>
</dbReference>
<dbReference type="OrthoDB" id="9758917at2"/>
<evidence type="ECO:0000256" key="1">
    <source>
        <dbReference type="ARBA" id="ARBA00022670"/>
    </source>
</evidence>
<evidence type="ECO:0000256" key="3">
    <source>
        <dbReference type="SAM" id="SignalP"/>
    </source>
</evidence>
<name>A0A0Q1C2T5_9FLAO</name>
<dbReference type="SUPFAM" id="SSF50156">
    <property type="entry name" value="PDZ domain-like"/>
    <property type="match status" value="1"/>
</dbReference>
<dbReference type="Proteomes" id="UP000050827">
    <property type="component" value="Unassembled WGS sequence"/>
</dbReference>
<dbReference type="Gene3D" id="2.40.10.120">
    <property type="match status" value="1"/>
</dbReference>
<organism evidence="4 5">
    <name type="scientific">Flagellimonas eckloniae</name>
    <dbReference type="NCBI Taxonomy" id="346185"/>
    <lineage>
        <taxon>Bacteria</taxon>
        <taxon>Pseudomonadati</taxon>
        <taxon>Bacteroidota</taxon>
        <taxon>Flavobacteriia</taxon>
        <taxon>Flavobacteriales</taxon>
        <taxon>Flavobacteriaceae</taxon>
        <taxon>Flagellimonas</taxon>
    </lineage>
</organism>
<keyword evidence="2" id="KW-0378">Hydrolase</keyword>
<sequence length="337" mass="35791">MATKLVFVIFILCCQMNLAQDLSKLYEDVNPAVVVILTEEKALKQVGAYSQMISSEGLGSGFLISETQILTAAHVVGVAERVLVQFFDGEIIGATVSSSFDEPDIALITLAFPKKNASVVTLGDSDRVKVGEQVFVVGAPYGLAHSLSSGYVSGRIKNGNASNPFTNSEYLQTDAAINTGNSGGPMFNLEGEVIGIVSHIKTITGGFQGIGFAATSNIVKELLLKRSIPWSGAEIFPLSEDASKLLNVPQKNGLLVQRVVRSSPYGKLGLRGGTVKATINDTDILLGGDIILAINGIRFEMTDETLKKLGDYAASVKSGDPIVLEVLREGKIIALRN</sequence>
<gene>
    <name evidence="4" type="ORF">AAY42_00920</name>
</gene>
<evidence type="ECO:0008006" key="6">
    <source>
        <dbReference type="Google" id="ProtNLM"/>
    </source>
</evidence>
<dbReference type="PANTHER" id="PTHR43343">
    <property type="entry name" value="PEPTIDASE S12"/>
    <property type="match status" value="1"/>
</dbReference>
<dbReference type="PATRIC" id="fig|1547436.3.peg.186"/>
<evidence type="ECO:0000256" key="2">
    <source>
        <dbReference type="ARBA" id="ARBA00022801"/>
    </source>
</evidence>
<protein>
    <recommendedName>
        <fullName evidence="6">Trypsin</fullName>
    </recommendedName>
</protein>
<dbReference type="PRINTS" id="PR00834">
    <property type="entry name" value="PROTEASES2C"/>
</dbReference>
<reference evidence="4 5" key="1">
    <citation type="submission" date="2015-04" db="EMBL/GenBank/DDBJ databases">
        <title>Complete genome of flavobacterium.</title>
        <authorList>
            <person name="Kwon Y.M."/>
            <person name="Kim S.-J."/>
        </authorList>
    </citation>
    <scope>NUCLEOTIDE SEQUENCE [LARGE SCALE GENOMIC DNA]</scope>
    <source>
        <strain evidence="4 5">DK169</strain>
    </source>
</reference>
<evidence type="ECO:0000313" key="4">
    <source>
        <dbReference type="EMBL" id="KQC31538.1"/>
    </source>
</evidence>
<feature type="chain" id="PRO_5006189061" description="Trypsin" evidence="3">
    <location>
        <begin position="20"/>
        <end position="337"/>
    </location>
</feature>
<dbReference type="STRING" id="346185.AAY42_00920"/>
<dbReference type="GO" id="GO:0006508">
    <property type="term" value="P:proteolysis"/>
    <property type="evidence" value="ECO:0007669"/>
    <property type="project" value="UniProtKB-KW"/>
</dbReference>